<evidence type="ECO:0000313" key="3">
    <source>
        <dbReference type="Proteomes" id="UP000070133"/>
    </source>
</evidence>
<proteinExistence type="predicted"/>
<dbReference type="AlphaFoldDB" id="A0A139H2E5"/>
<keyword evidence="1" id="KW-1133">Transmembrane helix</keyword>
<evidence type="ECO:0000256" key="1">
    <source>
        <dbReference type="SAM" id="Phobius"/>
    </source>
</evidence>
<keyword evidence="1" id="KW-0812">Transmembrane</keyword>
<evidence type="ECO:0000313" key="2">
    <source>
        <dbReference type="EMBL" id="KXS96614.1"/>
    </source>
</evidence>
<keyword evidence="3" id="KW-1185">Reference proteome</keyword>
<protein>
    <submittedName>
        <fullName evidence="2">Uncharacterized protein</fullName>
    </submittedName>
</protein>
<name>A0A139H2E5_9PEZI</name>
<feature type="transmembrane region" description="Helical" evidence="1">
    <location>
        <begin position="33"/>
        <end position="56"/>
    </location>
</feature>
<gene>
    <name evidence="2" type="ORF">AC578_10450</name>
</gene>
<dbReference type="OrthoDB" id="5599753at2759"/>
<keyword evidence="1" id="KW-0472">Membrane</keyword>
<organism evidence="2 3">
    <name type="scientific">Pseudocercospora eumusae</name>
    <dbReference type="NCBI Taxonomy" id="321146"/>
    <lineage>
        <taxon>Eukaryota</taxon>
        <taxon>Fungi</taxon>
        <taxon>Dikarya</taxon>
        <taxon>Ascomycota</taxon>
        <taxon>Pezizomycotina</taxon>
        <taxon>Dothideomycetes</taxon>
        <taxon>Dothideomycetidae</taxon>
        <taxon>Mycosphaerellales</taxon>
        <taxon>Mycosphaerellaceae</taxon>
        <taxon>Pseudocercospora</taxon>
    </lineage>
</organism>
<dbReference type="Proteomes" id="UP000070133">
    <property type="component" value="Unassembled WGS sequence"/>
</dbReference>
<comment type="caution">
    <text evidence="2">The sequence shown here is derived from an EMBL/GenBank/DDBJ whole genome shotgun (WGS) entry which is preliminary data.</text>
</comment>
<dbReference type="EMBL" id="LFZN01000169">
    <property type="protein sequence ID" value="KXS96614.1"/>
    <property type="molecule type" value="Genomic_DNA"/>
</dbReference>
<reference evidence="2 3" key="1">
    <citation type="submission" date="2015-07" db="EMBL/GenBank/DDBJ databases">
        <title>Comparative genomics of the Sigatoka disease complex on banana suggests a link between parallel evolutionary changes in Pseudocercospora fijiensis and Pseudocercospora eumusae and increased virulence on the banana host.</title>
        <authorList>
            <person name="Chang T.-C."/>
            <person name="Salvucci A."/>
            <person name="Crous P.W."/>
            <person name="Stergiopoulos I."/>
        </authorList>
    </citation>
    <scope>NUCLEOTIDE SEQUENCE [LARGE SCALE GENOMIC DNA]</scope>
    <source>
        <strain evidence="2 3">CBS 114824</strain>
    </source>
</reference>
<sequence>MSLEKLGNDAQRYVDTARRFILAHLPEDRNTRLFLAGGSLSVAGIVLCPLLHYAILGRQLLHTYPNASSRCASLECGELSSLPKDLVENPKQYRIVHDKVTKPIPELTLALSEDSREDFTKMLRYNMELFTRTPQGWIGWLAFNDFRHTFSKEHIESLDFVEGDLVNGLYEVVKRTAVGVEFQINPPPKFNPGIEGRLIIQLRPRNHGAVLQTETIQWSHHDKRLTHLPLESKFISFLHNWAERWIAVKGANYLLSISQ</sequence>
<accession>A0A139H2E5</accession>